<dbReference type="EC" id="6.2.1.26" evidence="5"/>
<dbReference type="GO" id="GO:0008756">
    <property type="term" value="F:o-succinylbenzoate-CoA ligase activity"/>
    <property type="evidence" value="ECO:0007669"/>
    <property type="project" value="UniProtKB-EC"/>
</dbReference>
<dbReference type="RefSeq" id="WP_013614081.1">
    <property type="nucleotide sequence ID" value="NC_015161.1"/>
</dbReference>
<name>F0RJD1_DEIPM</name>
<comment type="similarity">
    <text evidence="1">Belongs to the ATP-dependent AMP-binding enzyme family.</text>
</comment>
<dbReference type="InterPro" id="IPR045851">
    <property type="entry name" value="AMP-bd_C_sf"/>
</dbReference>
<dbReference type="Pfam" id="PF13193">
    <property type="entry name" value="AMP-binding_C"/>
    <property type="match status" value="1"/>
</dbReference>
<dbReference type="SUPFAM" id="SSF56801">
    <property type="entry name" value="Acetyl-CoA synthetase-like"/>
    <property type="match status" value="1"/>
</dbReference>
<sequence>MTTPTPPFPSSIQGTMMDVQLTIPAILERVRTYFPEREVVSLLPGGKDEQGSPVPQVHRTTYGEVAERARRLAGGLTALGLGRGDRVATLGVNSFRHLEAYLGVPSGGFVLHTVNIRLHPQQIAWILNDAGSRVVLIENLFAAMIPALLEHCPAVEQVLVMGPLPQPLEHPKVHDYDRWVMEQSPLERYPELDEREAAGMCYTSGTTGQPKAVVYTHRSTVLHCFGIASKDGLNMSERDRILPVVPMFHVNAWGIPYAAAMFGASQVYSGMFNDGPNLARLMQAEGVTASAGVPTIWLGLLAELDRAQAAGEPYDLSPQERVIVGGAAAPESMIRAYQERHGLNVIHAWGMTETHPLGTASNIPPGLDPCSDAGYALRATQGRAVPLVNLMLLSESGEPVPHDGRTMGRLLVRGPWVTGAYYGGVGENSFVEVDGLRWFDTGDISTIDPQGYMTIQDRAKDLVKSGGEWISSVELENALMGHPAVAMAAVIARHDPKWDERPLALVQLRPGMQATHAELMEAIQERFPKWWLPDDTVIVEQLPLGATGKVLKRELRDEYGGFAD</sequence>
<evidence type="ECO:0000313" key="6">
    <source>
        <dbReference type="Proteomes" id="UP000007718"/>
    </source>
</evidence>
<evidence type="ECO:0000259" key="4">
    <source>
        <dbReference type="Pfam" id="PF13193"/>
    </source>
</evidence>
<dbReference type="Gene3D" id="3.30.300.30">
    <property type="match status" value="1"/>
</dbReference>
<dbReference type="FunFam" id="3.30.300.30:FF:000008">
    <property type="entry name" value="2,3-dihydroxybenzoate-AMP ligase"/>
    <property type="match status" value="1"/>
</dbReference>
<dbReference type="Proteomes" id="UP000007718">
    <property type="component" value="Chromosome"/>
</dbReference>
<evidence type="ECO:0000259" key="3">
    <source>
        <dbReference type="Pfam" id="PF00501"/>
    </source>
</evidence>
<dbReference type="InterPro" id="IPR020845">
    <property type="entry name" value="AMP-binding_CS"/>
</dbReference>
<dbReference type="HOGENOM" id="CLU_000022_59_5_0"/>
<evidence type="ECO:0000313" key="5">
    <source>
        <dbReference type="EMBL" id="ADY25472.1"/>
    </source>
</evidence>
<dbReference type="InterPro" id="IPR025110">
    <property type="entry name" value="AMP-bd_C"/>
</dbReference>
<dbReference type="InterPro" id="IPR042099">
    <property type="entry name" value="ANL_N_sf"/>
</dbReference>
<protein>
    <submittedName>
        <fullName evidence="5">O-succinylbenzoate--CoA ligase</fullName>
        <ecNumber evidence="5">6.2.1.26</ecNumber>
    </submittedName>
</protein>
<dbReference type="InterPro" id="IPR050237">
    <property type="entry name" value="ATP-dep_AMP-bd_enzyme"/>
</dbReference>
<keyword evidence="2 5" id="KW-0436">Ligase</keyword>
<dbReference type="KEGG" id="dpt:Deipr_0299"/>
<feature type="domain" description="AMP-binding enzyme C-terminal" evidence="4">
    <location>
        <begin position="474"/>
        <end position="549"/>
    </location>
</feature>
<reference evidence="5 6" key="2">
    <citation type="journal article" date="2012" name="Stand. Genomic Sci.">
        <title>Complete genome sequence of the orange-red pigmented, radioresistant Deinococcus proteolyticus type strain (MRP(T)).</title>
        <authorList>
            <person name="Copeland A."/>
            <person name="Zeytun A."/>
            <person name="Yassawong M."/>
            <person name="Nolan M."/>
            <person name="Lucas S."/>
            <person name="Hammon N."/>
            <person name="Deshpande S."/>
            <person name="Cheng J.F."/>
            <person name="Han C."/>
            <person name="Tapia R."/>
            <person name="Goodwin L.A."/>
            <person name="Pitluck S."/>
            <person name="Mavromatis K."/>
            <person name="Liolios K."/>
            <person name="Pagani I."/>
            <person name="Ivanova N."/>
            <person name="Mikhailova N."/>
            <person name="Pati A."/>
            <person name="Chen A."/>
            <person name="Palaniappan K."/>
            <person name="Land M."/>
            <person name="Hauser L."/>
            <person name="Jeffries C.D."/>
            <person name="Brambilla E.M."/>
            <person name="Rohde M."/>
            <person name="Sikorski J."/>
            <person name="Pukall R."/>
            <person name="Goker M."/>
            <person name="Detter J.C."/>
            <person name="Woyke T."/>
            <person name="Bristow J."/>
            <person name="Eisen J.A."/>
            <person name="Markowitz V."/>
            <person name="Hugenholtz P."/>
            <person name="Kyrpides N.C."/>
            <person name="Klenk H.P."/>
            <person name="Lapidus A."/>
        </authorList>
    </citation>
    <scope>NUCLEOTIDE SEQUENCE [LARGE SCALE GENOMIC DNA]</scope>
    <source>
        <strain evidence="6">ATCC 35074 / DSM 20540 / JCM 6276 / NBRC 101906 / NCIMB 13154 / VKM Ac-1939 / CCM 2703 / MRP</strain>
    </source>
</reference>
<accession>F0RJD1</accession>
<reference evidence="6" key="1">
    <citation type="submission" date="2011-02" db="EMBL/GenBank/DDBJ databases">
        <title>The complete sequence of chromosome of Deinococcus proteolyticus DSM 20540.</title>
        <authorList>
            <consortium name="US DOE Joint Genome Institute (JGI-PGF)"/>
            <person name="Lucas S."/>
            <person name="Copeland A."/>
            <person name="Lapidus A."/>
            <person name="Bruce D."/>
            <person name="Goodwin L."/>
            <person name="Pitluck S."/>
            <person name="Kyrpides N."/>
            <person name="Mavromatis K."/>
            <person name="Pagani I."/>
            <person name="Ivanova N."/>
            <person name="Ovchinnikova G."/>
            <person name="Zeytun A."/>
            <person name="Detter J.C."/>
            <person name="Han C."/>
            <person name="Land M."/>
            <person name="Hauser L."/>
            <person name="Markowitz V."/>
            <person name="Cheng J.-F."/>
            <person name="Hugenholtz P."/>
            <person name="Woyke T."/>
            <person name="Wu D."/>
            <person name="Pukall R."/>
            <person name="Steenblock K."/>
            <person name="Brambilla E."/>
            <person name="Klenk H.-P."/>
            <person name="Eisen J.A."/>
        </authorList>
    </citation>
    <scope>NUCLEOTIDE SEQUENCE [LARGE SCALE GENOMIC DNA]</scope>
    <source>
        <strain evidence="6">ATCC 35074 / DSM 20540 / JCM 6276 / NBRC 101906 / NCIMB 13154 / VKM Ac-1939 / CCM 2703 / MRP</strain>
    </source>
</reference>
<dbReference type="PANTHER" id="PTHR43767">
    <property type="entry name" value="LONG-CHAIN-FATTY-ACID--COA LIGASE"/>
    <property type="match status" value="1"/>
</dbReference>
<dbReference type="Gene3D" id="3.40.50.12780">
    <property type="entry name" value="N-terminal domain of ligase-like"/>
    <property type="match status" value="1"/>
</dbReference>
<gene>
    <name evidence="5" type="ordered locus">Deipr_0299</name>
</gene>
<dbReference type="InterPro" id="IPR000873">
    <property type="entry name" value="AMP-dep_synth/lig_dom"/>
</dbReference>
<dbReference type="AlphaFoldDB" id="F0RJD1"/>
<feature type="domain" description="AMP-dependent synthetase/ligase" evidence="3">
    <location>
        <begin position="57"/>
        <end position="422"/>
    </location>
</feature>
<dbReference type="NCBIfam" id="NF004837">
    <property type="entry name" value="PRK06187.1"/>
    <property type="match status" value="1"/>
</dbReference>
<dbReference type="EMBL" id="CP002536">
    <property type="protein sequence ID" value="ADY25472.1"/>
    <property type="molecule type" value="Genomic_DNA"/>
</dbReference>
<proteinExistence type="inferred from homology"/>
<evidence type="ECO:0000256" key="1">
    <source>
        <dbReference type="ARBA" id="ARBA00006432"/>
    </source>
</evidence>
<dbReference type="eggNOG" id="COG0318">
    <property type="taxonomic scope" value="Bacteria"/>
</dbReference>
<dbReference type="CDD" id="cd12119">
    <property type="entry name" value="ttLC_FACS_AlkK_like"/>
    <property type="match status" value="1"/>
</dbReference>
<evidence type="ECO:0000256" key="2">
    <source>
        <dbReference type="ARBA" id="ARBA00022598"/>
    </source>
</evidence>
<dbReference type="PANTHER" id="PTHR43767:SF11">
    <property type="entry name" value="MEDIUM-CHAIN-FATTY-ACID--COA LIGASE"/>
    <property type="match status" value="1"/>
</dbReference>
<organism evidence="5 6">
    <name type="scientific">Deinococcus proteolyticus (strain ATCC 35074 / DSM 20540 / JCM 6276 / NBRC 101906 / NCIMB 13154 / VKM Ac-1939 / CCM 2703 / MRP)</name>
    <dbReference type="NCBI Taxonomy" id="693977"/>
    <lineage>
        <taxon>Bacteria</taxon>
        <taxon>Thermotogati</taxon>
        <taxon>Deinococcota</taxon>
        <taxon>Deinococci</taxon>
        <taxon>Deinococcales</taxon>
        <taxon>Deinococcaceae</taxon>
        <taxon>Deinococcus</taxon>
    </lineage>
</organism>
<dbReference type="STRING" id="693977.Deipr_0299"/>
<dbReference type="Pfam" id="PF00501">
    <property type="entry name" value="AMP-binding"/>
    <property type="match status" value="1"/>
</dbReference>
<keyword evidence="6" id="KW-1185">Reference proteome</keyword>
<dbReference type="PROSITE" id="PS00455">
    <property type="entry name" value="AMP_BINDING"/>
    <property type="match status" value="1"/>
</dbReference>